<dbReference type="Proteomes" id="UP000071778">
    <property type="component" value="Chromosome"/>
</dbReference>
<dbReference type="InterPro" id="IPR011836">
    <property type="entry name" value="YhdP"/>
</dbReference>
<gene>
    <name evidence="3" type="ORF">CAter282_1158</name>
</gene>
<evidence type="ECO:0000259" key="2">
    <source>
        <dbReference type="Pfam" id="PF13116"/>
    </source>
</evidence>
<sequence length="1405" mass="151799">MLEEQPKSLPPTTRLALCWRAWIVTYNHINLATHHLVGAVLKLLIVAYFLFCGLFLGLRYVVLPNVGHYKTEIEQVVSKEIGNPISIGSIAASWHGLQPHLTLGNVIIHNKNGQAALTLPQVATTVSWRSLLVGSVRLASLEIDKPDLEIQRDAEGQLFIAGILINSKEQNDRSGSEWLLAQHRIVIRDGRLHWRDDLRKAPELTLTNIDLVLQNRWRRHQLSLRATPPASFAGPVDVRANFVHPPFAHKISDVTRWKGTLYADLRDADLTAWKDYVDYPLELNQGKGAVRAWLDLDQSRVRDFTADLQLTDLSMRLRSDLQPLQLENISGRISAQEELGAIPADGKPTFGGNGHTLTLTNFSLKTADGLSLPRTTISESYLPAKGKQPEKYSLQAKQLDLQTMASFAQRLPLTTAQIKMVDDFAPRGQLRDFAAEWQGAYPAIVSYSAKGQFDGLTINAQPPREAKPKTATQPAQAAVPGIPGVDNLTGSINANQDGGVLSLMSEKMQLDLPGYFSTPVLPFDKLNLQARWHFQDKNVLLQIDSMNFIQDGLVGSLSGSHLLPLADRHGVALGVMDMTGKISEFDLKKIGTYLPIHTPEHLRDWLVGALKDGKAKDVVIRVKGDLADFPFRTEQANAKPKGEFSVNGKIENGTLEYEPGHFGQDGRQPLWPLLEKINGTIALEGSRLQIKADSAQTSSVALSNVTATVPDLSSHDEMLLIDGSAAGALQNFVQFTNNSPVAHWIDGFTSESQGKGDAKLQLNLQLPLTHGADSKVTGVLQFMNNDVLLQKAIPPIANASGKLEFNEKGFNLNGIRGIMLGGPVQASGGTQADHQTVIKIEGTAAIDGLRSDYPNPAMQKLLARASGSSRYSATVTVRDHHAELLIDSSLQGIGLDFPEPLRKSASEAMPLKFEWVGVASDDASIARDELRLALGSTIVARYQRQKALTKISPENGGGSGVAAIKPADWKLLRGGIGINASAPEPESGLAINLNAKILNVDAWNNLTGSINDGSAGKGTEESPLAGLAQYAEPNVVSVRANQLVLLGKTLDNVVLGASHQKNQWQVNIDSKQASGYVTWSESPSGHGLGKVTARLSSLIIPQGGESDVGDVLEGKGASTQIPGLDIIADDFQLLGKKLGQLELTANNVRANVGSEWRIHKLSIKNPDAELKAAGKWTTVNNDNSTNLTYALDIVDAGKLLDRFGFVHVLRGAKGRMDGDVSWKGLPFTMDIPSLTGQVSLDMASGQFLKVDPGAAKLLGVLSLQSLPRRLTLDFRDIFSEGFAFDSVVGTATIAQGKAHTDNFKMRGVSATVLIDGVADIARETQDLHVAVLPEINAGTASVVALAINPVVGIGTFLAQLFLRDPLMKAFTFEYNISGGWADPVVTKLDHKSEAPASNSDLSSGR</sequence>
<dbReference type="PANTHER" id="PTHR38690:SF1">
    <property type="entry name" value="PROTEASE"/>
    <property type="match status" value="1"/>
</dbReference>
<evidence type="ECO:0000313" key="4">
    <source>
        <dbReference type="Proteomes" id="UP000071778"/>
    </source>
</evidence>
<proteinExistence type="predicted"/>
<keyword evidence="1" id="KW-1133">Transmembrane helix</keyword>
<dbReference type="PATRIC" id="fig|279058.17.peg.1248"/>
<name>A0A127QFX4_9BURK</name>
<accession>A0A127QFX4</accession>
<keyword evidence="1" id="KW-0472">Membrane</keyword>
<dbReference type="RefSeq" id="WP_061532613.1">
    <property type="nucleotide sequence ID" value="NZ_CP013233.1"/>
</dbReference>
<protein>
    <recommendedName>
        <fullName evidence="2">YhdP central domain-containing protein</fullName>
    </recommendedName>
</protein>
<dbReference type="PANTHER" id="PTHR38690">
    <property type="entry name" value="PROTEASE-RELATED"/>
    <property type="match status" value="1"/>
</dbReference>
<reference evidence="3 4" key="1">
    <citation type="submission" date="2015-11" db="EMBL/GenBank/DDBJ databases">
        <title>Exploring the genomic traits of fungus-feeding bacterial genus Collimonas.</title>
        <authorList>
            <person name="Song C."/>
            <person name="Schmidt R."/>
            <person name="de Jager V."/>
            <person name="Krzyzanowska D."/>
            <person name="Jongedijk E."/>
            <person name="Cankar K."/>
            <person name="Beekwilder J."/>
            <person name="van Veen A."/>
            <person name="de Boer W."/>
            <person name="van Veen J.A."/>
            <person name="Garbeva P."/>
        </authorList>
    </citation>
    <scope>NUCLEOTIDE SEQUENCE [LARGE SCALE GENOMIC DNA]</scope>
    <source>
        <strain evidence="3 4">Ter282</strain>
    </source>
</reference>
<dbReference type="Pfam" id="PF13116">
    <property type="entry name" value="YhdP"/>
    <property type="match status" value="1"/>
</dbReference>
<organism evidence="3 4">
    <name type="scientific">Collimonas arenae</name>
    <dbReference type="NCBI Taxonomy" id="279058"/>
    <lineage>
        <taxon>Bacteria</taxon>
        <taxon>Pseudomonadati</taxon>
        <taxon>Pseudomonadota</taxon>
        <taxon>Betaproteobacteria</taxon>
        <taxon>Burkholderiales</taxon>
        <taxon>Oxalobacteraceae</taxon>
        <taxon>Collimonas</taxon>
    </lineage>
</organism>
<evidence type="ECO:0000256" key="1">
    <source>
        <dbReference type="SAM" id="Phobius"/>
    </source>
</evidence>
<dbReference type="InterPro" id="IPR025263">
    <property type="entry name" value="YhdP_central"/>
</dbReference>
<keyword evidence="1" id="KW-0812">Transmembrane</keyword>
<dbReference type="NCBIfam" id="TIGR02099">
    <property type="entry name" value="YhdP family protein"/>
    <property type="match status" value="1"/>
</dbReference>
<evidence type="ECO:0000313" key="3">
    <source>
        <dbReference type="EMBL" id="AMP08950.1"/>
    </source>
</evidence>
<feature type="domain" description="YhdP central" evidence="2">
    <location>
        <begin position="37"/>
        <end position="1385"/>
    </location>
</feature>
<keyword evidence="4" id="KW-1185">Reference proteome</keyword>
<feature type="transmembrane region" description="Helical" evidence="1">
    <location>
        <begin position="39"/>
        <end position="62"/>
    </location>
</feature>
<dbReference type="EMBL" id="CP013235">
    <property type="protein sequence ID" value="AMP08950.1"/>
    <property type="molecule type" value="Genomic_DNA"/>
</dbReference>